<protein>
    <submittedName>
        <fullName evidence="1">Uncharacterized protein</fullName>
    </submittedName>
</protein>
<organism evidence="1 2">
    <name type="scientific">Macrococcus carouselicus</name>
    <dbReference type="NCBI Taxonomy" id="69969"/>
    <lineage>
        <taxon>Bacteria</taxon>
        <taxon>Bacillati</taxon>
        <taxon>Bacillota</taxon>
        <taxon>Bacilli</taxon>
        <taxon>Bacillales</taxon>
        <taxon>Staphylococcaceae</taxon>
        <taxon>Macrococcus</taxon>
    </lineage>
</organism>
<dbReference type="AlphaFoldDB" id="A0A9Q8FPW4"/>
<sequence>MTSDNKLIVLKCIRDNINPKNFGIKDGQTNRLIHSLLNDNYLYKSSDDKIVFFKHGSLRKFKLTDKAKMYIKEFDID</sequence>
<name>A0A9Q8FPW4_9STAP</name>
<dbReference type="EMBL" id="SCWD01000011">
    <property type="protein sequence ID" value="TDL94263.1"/>
    <property type="molecule type" value="Genomic_DNA"/>
</dbReference>
<gene>
    <name evidence="1" type="ORF">ERX40_11035</name>
</gene>
<keyword evidence="2" id="KW-1185">Reference proteome</keyword>
<dbReference type="OrthoDB" id="9858364at2"/>
<evidence type="ECO:0000313" key="1">
    <source>
        <dbReference type="EMBL" id="TDL94263.1"/>
    </source>
</evidence>
<accession>A0A9Q8FPW4</accession>
<evidence type="ECO:0000313" key="2">
    <source>
        <dbReference type="Proteomes" id="UP000295280"/>
    </source>
</evidence>
<dbReference type="RefSeq" id="WP_133418543.1">
    <property type="nucleotide sequence ID" value="NZ_SCWD01000011.1"/>
</dbReference>
<dbReference type="Proteomes" id="UP000295280">
    <property type="component" value="Unassembled WGS sequence"/>
</dbReference>
<comment type="caution">
    <text evidence="1">The sequence shown here is derived from an EMBL/GenBank/DDBJ whole genome shotgun (WGS) entry which is preliminary data.</text>
</comment>
<reference evidence="1 2" key="1">
    <citation type="submission" date="2019-01" db="EMBL/GenBank/DDBJ databases">
        <title>Draft genome sequences of the type strains of six Macrococcus species.</title>
        <authorList>
            <person name="Mazhar S."/>
            <person name="Altermann E."/>
            <person name="Hill C."/>
            <person name="Mcauliffe O."/>
        </authorList>
    </citation>
    <scope>NUCLEOTIDE SEQUENCE [LARGE SCALE GENOMIC DNA]</scope>
    <source>
        <strain evidence="1 2">ATCC 51828</strain>
    </source>
</reference>
<proteinExistence type="predicted"/>